<dbReference type="InterPro" id="IPR036291">
    <property type="entry name" value="NAD(P)-bd_dom_sf"/>
</dbReference>
<dbReference type="RefSeq" id="WP_274143106.1">
    <property type="nucleotide sequence ID" value="NZ_JAJUBB010000010.1"/>
</dbReference>
<feature type="transmembrane region" description="Helical" evidence="2">
    <location>
        <begin position="115"/>
        <end position="136"/>
    </location>
</feature>
<dbReference type="SUPFAM" id="SSF51735">
    <property type="entry name" value="NAD(P)-binding Rossmann-fold domains"/>
    <property type="match status" value="1"/>
</dbReference>
<evidence type="ECO:0000256" key="1">
    <source>
        <dbReference type="ARBA" id="ARBA00007430"/>
    </source>
</evidence>
<keyword evidence="2" id="KW-0472">Membrane</keyword>
<keyword evidence="2" id="KW-1133">Transmembrane helix</keyword>
<dbReference type="CDD" id="cd05237">
    <property type="entry name" value="UDP_invert_4-6DH_SDR_e"/>
    <property type="match status" value="1"/>
</dbReference>
<feature type="domain" description="Polysaccharide biosynthesis protein CapD-like" evidence="3">
    <location>
        <begin position="284"/>
        <end position="584"/>
    </location>
</feature>
<dbReference type="InterPro" id="IPR029063">
    <property type="entry name" value="SAM-dependent_MTases_sf"/>
</dbReference>
<dbReference type="PANTHER" id="PTHR43318:SF1">
    <property type="entry name" value="POLYSACCHARIDE BIOSYNTHESIS PROTEIN EPSC-RELATED"/>
    <property type="match status" value="1"/>
</dbReference>
<feature type="transmembrane region" description="Helical" evidence="2">
    <location>
        <begin position="52"/>
        <end position="71"/>
    </location>
</feature>
<accession>A0ABT5QNA0</accession>
<feature type="transmembrane region" description="Helical" evidence="2">
    <location>
        <begin position="21"/>
        <end position="40"/>
    </location>
</feature>
<comment type="similarity">
    <text evidence="1">Belongs to the polysaccharide synthase family.</text>
</comment>
<dbReference type="Pfam" id="PF02719">
    <property type="entry name" value="Polysacc_synt_2"/>
    <property type="match status" value="1"/>
</dbReference>
<dbReference type="EMBL" id="JAJUBB010000010">
    <property type="protein sequence ID" value="MDD1782470.1"/>
    <property type="molecule type" value="Genomic_DNA"/>
</dbReference>
<feature type="transmembrane region" description="Helical" evidence="2">
    <location>
        <begin position="83"/>
        <end position="109"/>
    </location>
</feature>
<protein>
    <submittedName>
        <fullName evidence="4">Polysaccharide biosynthesis protein</fullName>
    </submittedName>
</protein>
<dbReference type="PANTHER" id="PTHR43318">
    <property type="entry name" value="UDP-N-ACETYLGLUCOSAMINE 4,6-DEHYDRATASE"/>
    <property type="match status" value="1"/>
</dbReference>
<sequence>MINPIGTLLGAERHNKRMFTMFYDALAISFSLYAAFALRMDTLYPPIGAQEIASFAVTTVVTLLIFIRFGLYRAVLRYILVPALGNIFFAVFASAVVLALSSFILQSFLPRSVPFIYAGVAILSLGGPRILIRTIYYHLMKRKKPNVLIYGAGSTGRDLAFALQQGSDYHPVAFIDDDLAKKSNIMLGLKVYSYDDFDKLKGLYKPVKLLLAINNIDGNKRLTLVDKLAELPIKVQSVPSMEDLATGKASIEQVRDLDIAELLGREQVAPIGSLLSRCISDKSVMVTGAGGSIGSELCRQILKQKPHTLVLFELNEYNLYQIERELCQLKATVSPDTQIIAALGSVQRQNRLEKMMSAFNVETIYHAAAYKHVPIVEQNIVEGIRNNVFGTWYCAEAAVKCGVKDFVLISTDKAVRPTNVMGASKRLSELVLQALSDRESNTNFTMVRFGNVLGSSGSVVPLFREQIQAGGPVTVTHPNITRYFMLIPEAAELVIQAGALGNSGQVFVLDMGDPVKILDLAKRMINLMGYKERISPEDSLGSDYFDDEDIEIQFTGLRAGEKLYEELLIGDNVSGTEHPKILTALELKLHWDEIEPLLKELDVYCHDFEFHKIIQLLTLSPLGYTPEKSVKDLLHDGNLSRSAFHNTESETSRNNTN</sequence>
<evidence type="ECO:0000313" key="4">
    <source>
        <dbReference type="EMBL" id="MDD1782470.1"/>
    </source>
</evidence>
<evidence type="ECO:0000256" key="2">
    <source>
        <dbReference type="SAM" id="Phobius"/>
    </source>
</evidence>
<keyword evidence="2" id="KW-0812">Transmembrane</keyword>
<name>A0ABT5QNA0_9GAMM</name>
<evidence type="ECO:0000313" key="5">
    <source>
        <dbReference type="Proteomes" id="UP001149821"/>
    </source>
</evidence>
<dbReference type="Proteomes" id="UP001149821">
    <property type="component" value="Unassembled WGS sequence"/>
</dbReference>
<proteinExistence type="inferred from homology"/>
<dbReference type="SUPFAM" id="SSF53335">
    <property type="entry name" value="S-adenosyl-L-methionine-dependent methyltransferases"/>
    <property type="match status" value="1"/>
</dbReference>
<dbReference type="InterPro" id="IPR051203">
    <property type="entry name" value="Polysaccharide_Synthase-Rel"/>
</dbReference>
<organism evidence="4 5">
    <name type="scientific">Enterovibrio qingdaonensis</name>
    <dbReference type="NCBI Taxonomy" id="2899818"/>
    <lineage>
        <taxon>Bacteria</taxon>
        <taxon>Pseudomonadati</taxon>
        <taxon>Pseudomonadota</taxon>
        <taxon>Gammaproteobacteria</taxon>
        <taxon>Vibrionales</taxon>
        <taxon>Vibrionaceae</taxon>
        <taxon>Enterovibrio</taxon>
    </lineage>
</organism>
<dbReference type="InterPro" id="IPR003869">
    <property type="entry name" value="Polysac_CapD-like"/>
</dbReference>
<gene>
    <name evidence="4" type="ORF">LRP49_14960</name>
</gene>
<dbReference type="Gene3D" id="3.40.50.720">
    <property type="entry name" value="NAD(P)-binding Rossmann-like Domain"/>
    <property type="match status" value="2"/>
</dbReference>
<evidence type="ECO:0000259" key="3">
    <source>
        <dbReference type="Pfam" id="PF02719"/>
    </source>
</evidence>
<reference evidence="4" key="1">
    <citation type="submission" date="2021-12" db="EMBL/GenBank/DDBJ databases">
        <title>Enterovibrio ZSDZ35 sp. nov. and Enterovibrio ZSDZ42 sp. nov., isolated from coastal seawater in Qingdao.</title>
        <authorList>
            <person name="Zhang P."/>
        </authorList>
    </citation>
    <scope>NUCLEOTIDE SEQUENCE</scope>
    <source>
        <strain evidence="4">ZSDZ35</strain>
    </source>
</reference>
<comment type="caution">
    <text evidence="4">The sequence shown here is derived from an EMBL/GenBank/DDBJ whole genome shotgun (WGS) entry which is preliminary data.</text>
</comment>
<keyword evidence="5" id="KW-1185">Reference proteome</keyword>